<gene>
    <name evidence="7" type="ORF">TASK_LOCUS2992</name>
</gene>
<dbReference type="AlphaFoldDB" id="A0A0R3VZZ6"/>
<dbReference type="WBParaSite" id="TASK_0000299001-mRNA-1">
    <property type="protein sequence ID" value="TASK_0000299001-mRNA-1"/>
    <property type="gene ID" value="TASK_0000299001"/>
</dbReference>
<accession>A0A0R3VZZ6</accession>
<organism evidence="9">
    <name type="scientific">Taenia asiatica</name>
    <name type="common">Asian tapeworm</name>
    <dbReference type="NCBI Taxonomy" id="60517"/>
    <lineage>
        <taxon>Eukaryota</taxon>
        <taxon>Metazoa</taxon>
        <taxon>Spiralia</taxon>
        <taxon>Lophotrochozoa</taxon>
        <taxon>Platyhelminthes</taxon>
        <taxon>Cestoda</taxon>
        <taxon>Eucestoda</taxon>
        <taxon>Cyclophyllidea</taxon>
        <taxon>Taeniidae</taxon>
        <taxon>Taenia</taxon>
    </lineage>
</organism>
<reference evidence="9" key="1">
    <citation type="submission" date="2017-02" db="UniProtKB">
        <authorList>
            <consortium name="WormBaseParasite"/>
        </authorList>
    </citation>
    <scope>IDENTIFICATION</scope>
</reference>
<evidence type="ECO:0000313" key="7">
    <source>
        <dbReference type="EMBL" id="VDK26830.1"/>
    </source>
</evidence>
<evidence type="ECO:0000256" key="2">
    <source>
        <dbReference type="ARBA" id="ARBA00016075"/>
    </source>
</evidence>
<evidence type="ECO:0000313" key="8">
    <source>
        <dbReference type="Proteomes" id="UP000282613"/>
    </source>
</evidence>
<dbReference type="PANTHER" id="PTHR11540">
    <property type="entry name" value="MALATE AND LACTATE DEHYDROGENASE"/>
    <property type="match status" value="1"/>
</dbReference>
<keyword evidence="4" id="KW-0560">Oxidoreductase</keyword>
<dbReference type="Proteomes" id="UP000282613">
    <property type="component" value="Unassembled WGS sequence"/>
</dbReference>
<dbReference type="GO" id="GO:0005739">
    <property type="term" value="C:mitochondrion"/>
    <property type="evidence" value="ECO:0007669"/>
    <property type="project" value="TreeGrafter"/>
</dbReference>
<dbReference type="InterPro" id="IPR036291">
    <property type="entry name" value="NAD(P)-bd_dom_sf"/>
</dbReference>
<keyword evidence="5" id="KW-0520">NAD</keyword>
<dbReference type="GO" id="GO:0006099">
    <property type="term" value="P:tricarboxylic acid cycle"/>
    <property type="evidence" value="ECO:0007669"/>
    <property type="project" value="UniProtKB-KW"/>
</dbReference>
<dbReference type="Gene3D" id="3.40.50.720">
    <property type="entry name" value="NAD(P)-binding Rossmann-like Domain"/>
    <property type="match status" value="1"/>
</dbReference>
<evidence type="ECO:0000256" key="5">
    <source>
        <dbReference type="ARBA" id="ARBA00023027"/>
    </source>
</evidence>
<dbReference type="PANTHER" id="PTHR11540:SF16">
    <property type="entry name" value="MALATE DEHYDROGENASE, MITOCHONDRIAL"/>
    <property type="match status" value="1"/>
</dbReference>
<evidence type="ECO:0000259" key="6">
    <source>
        <dbReference type="Pfam" id="PF00056"/>
    </source>
</evidence>
<dbReference type="Pfam" id="PF00056">
    <property type="entry name" value="Ldh_1_N"/>
    <property type="match status" value="1"/>
</dbReference>
<feature type="domain" description="Lactate/malate dehydrogenase N-terminal" evidence="6">
    <location>
        <begin position="27"/>
        <end position="123"/>
    </location>
</feature>
<dbReference type="STRING" id="60517.A0A0R3VZZ6"/>
<evidence type="ECO:0000256" key="4">
    <source>
        <dbReference type="ARBA" id="ARBA00023002"/>
    </source>
</evidence>
<sequence length="142" mass="15125">MNCLRRVAVVSQRSAKLFSTSAQNPQKIAILGACGGIGQPLALLMKQSLFVSDIALYDVANTAGVAADLSHIETRAKVTGHTGPDNLKMALEGTKLVLIPAGVPRKPGVFRPSRLLSFHARVLVFWCFHCSLDAMDGGLLVV</sequence>
<dbReference type="GO" id="GO:0030060">
    <property type="term" value="F:L-malate dehydrogenase (NAD+) activity"/>
    <property type="evidence" value="ECO:0007669"/>
    <property type="project" value="UniProtKB-EC"/>
</dbReference>
<evidence type="ECO:0000313" key="9">
    <source>
        <dbReference type="WBParaSite" id="TASK_0000299001-mRNA-1"/>
    </source>
</evidence>
<reference evidence="7 8" key="2">
    <citation type="submission" date="2018-11" db="EMBL/GenBank/DDBJ databases">
        <authorList>
            <consortium name="Pathogen Informatics"/>
        </authorList>
    </citation>
    <scope>NUCLEOTIDE SEQUENCE [LARGE SCALE GENOMIC DNA]</scope>
</reference>
<evidence type="ECO:0000256" key="1">
    <source>
        <dbReference type="ARBA" id="ARBA00012995"/>
    </source>
</evidence>
<keyword evidence="8" id="KW-1185">Reference proteome</keyword>
<keyword evidence="3" id="KW-0816">Tricarboxylic acid cycle</keyword>
<dbReference type="InterPro" id="IPR001236">
    <property type="entry name" value="Lactate/malate_DH_N"/>
</dbReference>
<protein>
    <recommendedName>
        <fullName evidence="2">Malate dehydrogenase, mitochondrial</fullName>
        <ecNumber evidence="1">1.1.1.37</ecNumber>
    </recommendedName>
</protein>
<name>A0A0R3VZZ6_TAEAS</name>
<dbReference type="OrthoDB" id="755699at2759"/>
<evidence type="ECO:0000256" key="3">
    <source>
        <dbReference type="ARBA" id="ARBA00022532"/>
    </source>
</evidence>
<dbReference type="SUPFAM" id="SSF51735">
    <property type="entry name" value="NAD(P)-binding Rossmann-fold domains"/>
    <property type="match status" value="1"/>
</dbReference>
<dbReference type="EMBL" id="UYRS01004669">
    <property type="protein sequence ID" value="VDK26830.1"/>
    <property type="molecule type" value="Genomic_DNA"/>
</dbReference>
<proteinExistence type="predicted"/>
<dbReference type="EC" id="1.1.1.37" evidence="1"/>